<dbReference type="PANTHER" id="PTHR43875:SF15">
    <property type="entry name" value="TREHALOSE IMPORT ATP-BINDING PROTEIN SUGC"/>
    <property type="match status" value="1"/>
</dbReference>
<evidence type="ECO:0000256" key="1">
    <source>
        <dbReference type="ARBA" id="ARBA00022448"/>
    </source>
</evidence>
<evidence type="ECO:0000259" key="8">
    <source>
        <dbReference type="PROSITE" id="PS50893"/>
    </source>
</evidence>
<dbReference type="SMART" id="SM00382">
    <property type="entry name" value="AAA"/>
    <property type="match status" value="1"/>
</dbReference>
<comment type="caution">
    <text evidence="9">The sequence shown here is derived from an EMBL/GenBank/DDBJ whole genome shotgun (WGS) entry which is preliminary data.</text>
</comment>
<keyword evidence="2" id="KW-1003">Cell membrane</keyword>
<keyword evidence="5" id="KW-1278">Translocase</keyword>
<dbReference type="GO" id="GO:0140359">
    <property type="term" value="F:ABC-type transporter activity"/>
    <property type="evidence" value="ECO:0007669"/>
    <property type="project" value="UniProtKB-ARBA"/>
</dbReference>
<proteinExistence type="predicted"/>
<dbReference type="Gene3D" id="2.40.50.140">
    <property type="entry name" value="Nucleic acid-binding proteins"/>
    <property type="match status" value="1"/>
</dbReference>
<evidence type="ECO:0000256" key="4">
    <source>
        <dbReference type="ARBA" id="ARBA00022840"/>
    </source>
</evidence>
<evidence type="ECO:0000256" key="7">
    <source>
        <dbReference type="SAM" id="MobiDB-lite"/>
    </source>
</evidence>
<dbReference type="PANTHER" id="PTHR43875">
    <property type="entry name" value="MALTODEXTRIN IMPORT ATP-BINDING PROTEIN MSMX"/>
    <property type="match status" value="1"/>
</dbReference>
<dbReference type="Pfam" id="PF08402">
    <property type="entry name" value="TOBE_2"/>
    <property type="match status" value="1"/>
</dbReference>
<accession>A0A537JG52</accession>
<dbReference type="InterPro" id="IPR003593">
    <property type="entry name" value="AAA+_ATPase"/>
</dbReference>
<evidence type="ECO:0000256" key="3">
    <source>
        <dbReference type="ARBA" id="ARBA00022741"/>
    </source>
</evidence>
<evidence type="ECO:0000256" key="2">
    <source>
        <dbReference type="ARBA" id="ARBA00022475"/>
    </source>
</evidence>
<dbReference type="InterPro" id="IPR012340">
    <property type="entry name" value="NA-bd_OB-fold"/>
</dbReference>
<dbReference type="SUPFAM" id="SSF52540">
    <property type="entry name" value="P-loop containing nucleoside triphosphate hydrolases"/>
    <property type="match status" value="1"/>
</dbReference>
<dbReference type="InterPro" id="IPR003439">
    <property type="entry name" value="ABC_transporter-like_ATP-bd"/>
</dbReference>
<dbReference type="PROSITE" id="PS00211">
    <property type="entry name" value="ABC_TRANSPORTER_1"/>
    <property type="match status" value="1"/>
</dbReference>
<dbReference type="GO" id="GO:0005524">
    <property type="term" value="F:ATP binding"/>
    <property type="evidence" value="ECO:0007669"/>
    <property type="project" value="UniProtKB-KW"/>
</dbReference>
<keyword evidence="6" id="KW-0472">Membrane</keyword>
<gene>
    <name evidence="9" type="ORF">E6H04_04620</name>
</gene>
<dbReference type="EMBL" id="VBAO01000122">
    <property type="protein sequence ID" value="TMI82513.1"/>
    <property type="molecule type" value="Genomic_DNA"/>
</dbReference>
<dbReference type="InterPro" id="IPR027417">
    <property type="entry name" value="P-loop_NTPase"/>
</dbReference>
<organism evidence="9 10">
    <name type="scientific">Candidatus Segetimicrobium genomatis</name>
    <dbReference type="NCBI Taxonomy" id="2569760"/>
    <lineage>
        <taxon>Bacteria</taxon>
        <taxon>Bacillati</taxon>
        <taxon>Candidatus Sysuimicrobiota</taxon>
        <taxon>Candidatus Sysuimicrobiia</taxon>
        <taxon>Candidatus Sysuimicrobiales</taxon>
        <taxon>Candidatus Segetimicrobiaceae</taxon>
        <taxon>Candidatus Segetimicrobium</taxon>
    </lineage>
</organism>
<evidence type="ECO:0000256" key="6">
    <source>
        <dbReference type="ARBA" id="ARBA00023136"/>
    </source>
</evidence>
<dbReference type="InterPro" id="IPR047641">
    <property type="entry name" value="ABC_transpr_MalK/UgpC-like"/>
</dbReference>
<keyword evidence="1" id="KW-0813">Transport</keyword>
<evidence type="ECO:0000256" key="5">
    <source>
        <dbReference type="ARBA" id="ARBA00022967"/>
    </source>
</evidence>
<dbReference type="GO" id="GO:0055052">
    <property type="term" value="C:ATP-binding cassette (ABC) transporter complex, substrate-binding subunit-containing"/>
    <property type="evidence" value="ECO:0007669"/>
    <property type="project" value="TreeGrafter"/>
</dbReference>
<dbReference type="AlphaFoldDB" id="A0A537JG52"/>
<dbReference type="SUPFAM" id="SSF50331">
    <property type="entry name" value="MOP-like"/>
    <property type="match status" value="1"/>
</dbReference>
<dbReference type="GO" id="GO:0016887">
    <property type="term" value="F:ATP hydrolysis activity"/>
    <property type="evidence" value="ECO:0007669"/>
    <property type="project" value="InterPro"/>
</dbReference>
<dbReference type="Gene3D" id="3.40.50.300">
    <property type="entry name" value="P-loop containing nucleotide triphosphate hydrolases"/>
    <property type="match status" value="1"/>
</dbReference>
<dbReference type="PROSITE" id="PS50893">
    <property type="entry name" value="ABC_TRANSPORTER_2"/>
    <property type="match status" value="1"/>
</dbReference>
<evidence type="ECO:0000313" key="10">
    <source>
        <dbReference type="Proteomes" id="UP000320048"/>
    </source>
</evidence>
<feature type="domain" description="ABC transporter" evidence="8">
    <location>
        <begin position="2"/>
        <end position="244"/>
    </location>
</feature>
<dbReference type="Gene3D" id="2.40.50.100">
    <property type="match status" value="1"/>
</dbReference>
<reference evidence="9 10" key="1">
    <citation type="journal article" date="2019" name="Nat. Microbiol.">
        <title>Mediterranean grassland soil C-N compound turnover is dependent on rainfall and depth, and is mediated by genomically divergent microorganisms.</title>
        <authorList>
            <person name="Diamond S."/>
            <person name="Andeer P.F."/>
            <person name="Li Z."/>
            <person name="Crits-Christoph A."/>
            <person name="Burstein D."/>
            <person name="Anantharaman K."/>
            <person name="Lane K.R."/>
            <person name="Thomas B.C."/>
            <person name="Pan C."/>
            <person name="Northen T.R."/>
            <person name="Banfield J.F."/>
        </authorList>
    </citation>
    <scope>NUCLEOTIDE SEQUENCE [LARGE SCALE GENOMIC DNA]</scope>
    <source>
        <strain evidence="9">NP_7</strain>
    </source>
</reference>
<dbReference type="InterPro" id="IPR013611">
    <property type="entry name" value="Transp-assoc_OB_typ2"/>
</dbReference>
<sequence length="385" mass="42219">MVRVTNLVKTYQDGRARIPAASGVSFEVPAGRFFTLLGPSGCGKTTTLRSIAGLEKPDDGEIELDGVLVFSRHRGVHVPPNLRGIGMVFQSYAIWPHMSVFDNVAFPLRVGRGRVPRREIPDRVRRALATVRLSGLEGRPATKLSGGQQQRLALARALVREPKVLLLDEPMSNLDAKLREQMRLELRALQRHLGITTIYVTHDQAEALAMSNLVALMHEGRIVQIGTPREIYERPVNRFVTDFIGSTNLVPGRVAGPVGDALYQVETAAGPLVCAIRGGAAAGGEVIVSVRPEDVSIHERQRPDGAWEATVEQVVYLGECVDCRLTAGDVPLRVRAHPSIRVWRGDRVFLAFHPERCIAMRPDGGPPEDAPKWTSRDASEGQAPR</sequence>
<feature type="region of interest" description="Disordered" evidence="7">
    <location>
        <begin position="360"/>
        <end position="385"/>
    </location>
</feature>
<feature type="compositionally biased region" description="Basic and acidic residues" evidence="7">
    <location>
        <begin position="369"/>
        <end position="379"/>
    </location>
</feature>
<protein>
    <submittedName>
        <fullName evidence="9">ABC transporter ATP-binding protein</fullName>
    </submittedName>
</protein>
<evidence type="ECO:0000313" key="9">
    <source>
        <dbReference type="EMBL" id="TMI82513.1"/>
    </source>
</evidence>
<dbReference type="InterPro" id="IPR008995">
    <property type="entry name" value="Mo/tungstate-bd_C_term_dom"/>
</dbReference>
<dbReference type="Proteomes" id="UP000320048">
    <property type="component" value="Unassembled WGS sequence"/>
</dbReference>
<name>A0A537JG52_9BACT</name>
<dbReference type="Pfam" id="PF00005">
    <property type="entry name" value="ABC_tran"/>
    <property type="match status" value="1"/>
</dbReference>
<keyword evidence="3" id="KW-0547">Nucleotide-binding</keyword>
<dbReference type="InterPro" id="IPR017871">
    <property type="entry name" value="ABC_transporter-like_CS"/>
</dbReference>
<dbReference type="FunFam" id="3.40.50.300:FF:000042">
    <property type="entry name" value="Maltose/maltodextrin ABC transporter, ATP-binding protein"/>
    <property type="match status" value="1"/>
</dbReference>
<keyword evidence="4 9" id="KW-0067">ATP-binding</keyword>